<feature type="compositionally biased region" description="Basic and acidic residues" evidence="1">
    <location>
        <begin position="47"/>
        <end position="61"/>
    </location>
</feature>
<evidence type="ECO:0000313" key="3">
    <source>
        <dbReference type="Proteomes" id="UP001176941"/>
    </source>
</evidence>
<dbReference type="Proteomes" id="UP001176941">
    <property type="component" value="Chromosome 3"/>
</dbReference>
<sequence length="206" mass="22510">MCPLHRRTGCAELSSRPFHPHPQPPSTKQQVPPLEMLQEPLAGTPEQIKKAQEGPGQEDRNAPPSEQPDGEMTAFPGEHSGDQNRPQPSFLPAVLIQVQGGAEGKWDRKVLRTIFQPSACVPPPRIPRISLPVAVKERSNESVPALGCVYKLPPRRRQSAACVWEAGVCGDKRSGFSSFAEDALLHQCSCSSLHPQNPPRTLLLRG</sequence>
<protein>
    <submittedName>
        <fullName evidence="2">Uncharacterized protein</fullName>
    </submittedName>
</protein>
<gene>
    <name evidence="2" type="ORF">MRATA1EN1_LOCUS18956</name>
</gene>
<accession>A0ABN8ZDP9</accession>
<evidence type="ECO:0000256" key="1">
    <source>
        <dbReference type="SAM" id="MobiDB-lite"/>
    </source>
</evidence>
<name>A0ABN8ZDP9_RANTA</name>
<reference evidence="2" key="1">
    <citation type="submission" date="2023-04" db="EMBL/GenBank/DDBJ databases">
        <authorList>
            <consortium name="ELIXIR-Norway"/>
        </authorList>
    </citation>
    <scope>NUCLEOTIDE SEQUENCE [LARGE SCALE GENOMIC DNA]</scope>
</reference>
<dbReference type="EMBL" id="OX459939">
    <property type="protein sequence ID" value="CAI9169994.1"/>
    <property type="molecule type" value="Genomic_DNA"/>
</dbReference>
<evidence type="ECO:0000313" key="2">
    <source>
        <dbReference type="EMBL" id="CAI9169994.1"/>
    </source>
</evidence>
<proteinExistence type="predicted"/>
<feature type="region of interest" description="Disordered" evidence="1">
    <location>
        <begin position="1"/>
        <end position="88"/>
    </location>
</feature>
<keyword evidence="3" id="KW-1185">Reference proteome</keyword>
<organism evidence="2 3">
    <name type="scientific">Rangifer tarandus platyrhynchus</name>
    <name type="common">Svalbard reindeer</name>
    <dbReference type="NCBI Taxonomy" id="3082113"/>
    <lineage>
        <taxon>Eukaryota</taxon>
        <taxon>Metazoa</taxon>
        <taxon>Chordata</taxon>
        <taxon>Craniata</taxon>
        <taxon>Vertebrata</taxon>
        <taxon>Euteleostomi</taxon>
        <taxon>Mammalia</taxon>
        <taxon>Eutheria</taxon>
        <taxon>Laurasiatheria</taxon>
        <taxon>Artiodactyla</taxon>
        <taxon>Ruminantia</taxon>
        <taxon>Pecora</taxon>
        <taxon>Cervidae</taxon>
        <taxon>Odocoileinae</taxon>
        <taxon>Rangifer</taxon>
    </lineage>
</organism>